<dbReference type="Gene3D" id="3.40.50.720">
    <property type="entry name" value="NAD(P)-binding Rossmann-like Domain"/>
    <property type="match status" value="1"/>
</dbReference>
<dbReference type="Pfam" id="PF05368">
    <property type="entry name" value="NmrA"/>
    <property type="match status" value="1"/>
</dbReference>
<evidence type="ECO:0000259" key="1">
    <source>
        <dbReference type="Pfam" id="PF05368"/>
    </source>
</evidence>
<organism evidence="2 3">
    <name type="scientific">Kibdelosporangium aridum</name>
    <dbReference type="NCBI Taxonomy" id="2030"/>
    <lineage>
        <taxon>Bacteria</taxon>
        <taxon>Bacillati</taxon>
        <taxon>Actinomycetota</taxon>
        <taxon>Actinomycetes</taxon>
        <taxon>Pseudonocardiales</taxon>
        <taxon>Pseudonocardiaceae</taxon>
        <taxon>Kibdelosporangium</taxon>
    </lineage>
</organism>
<dbReference type="RefSeq" id="WP_037263901.1">
    <property type="nucleotide sequence ID" value="NZ_QHKI01000006.1"/>
</dbReference>
<accession>A0A428ZH51</accession>
<proteinExistence type="predicted"/>
<sequence length="281" mass="29215">MVIAVAGATGHLGRHVIEALLAKGVPASDIVGVGRQVDKIADLGITVRQASYDDPDSLKAAFAGADKLLLISGSEVGQRVPQHTNVIEAAKEAGVGLVVYTSGPKADTSDMKLMGEHLATERLLGQSGLPHVIVRNNWYFENYDVQQAIEHGLFGAAGDGKIGIASRADYAEAAAAVLIGEGHEGRVYELAGPPVTLAELAAEISRHSGKPVAYNNLGEDDFRAMLVNVGLPEPVAATLADADRAASNGALDVPPTHLTTLLGRPATPLADLIRASLSEKD</sequence>
<dbReference type="InterPro" id="IPR036291">
    <property type="entry name" value="NAD(P)-bd_dom_sf"/>
</dbReference>
<evidence type="ECO:0000313" key="2">
    <source>
        <dbReference type="EMBL" id="RSM87395.1"/>
    </source>
</evidence>
<dbReference type="PANTHER" id="PTHR47129">
    <property type="entry name" value="QUINONE OXIDOREDUCTASE 2"/>
    <property type="match status" value="1"/>
</dbReference>
<dbReference type="AlphaFoldDB" id="A0A428ZH51"/>
<feature type="domain" description="NmrA-like" evidence="1">
    <location>
        <begin position="2"/>
        <end position="242"/>
    </location>
</feature>
<dbReference type="OrthoDB" id="5510591at2"/>
<protein>
    <submittedName>
        <fullName evidence="2">SDR family NAD(P)-dependent oxidoreductase</fullName>
    </submittedName>
</protein>
<dbReference type="CDD" id="cd05269">
    <property type="entry name" value="TMR_SDR_a"/>
    <property type="match status" value="1"/>
</dbReference>
<dbReference type="InterPro" id="IPR008030">
    <property type="entry name" value="NmrA-like"/>
</dbReference>
<name>A0A428ZH51_KIBAR</name>
<dbReference type="InterPro" id="IPR052718">
    <property type="entry name" value="NmrA-type_oxidoreductase"/>
</dbReference>
<comment type="caution">
    <text evidence="2">The sequence shown here is derived from an EMBL/GenBank/DDBJ whole genome shotgun (WGS) entry which is preliminary data.</text>
</comment>
<dbReference type="PANTHER" id="PTHR47129:SF1">
    <property type="entry name" value="NMRA-LIKE DOMAIN-CONTAINING PROTEIN"/>
    <property type="match status" value="1"/>
</dbReference>
<dbReference type="EMBL" id="QHKI01000006">
    <property type="protein sequence ID" value="RSM87395.1"/>
    <property type="molecule type" value="Genomic_DNA"/>
</dbReference>
<dbReference type="SUPFAM" id="SSF51735">
    <property type="entry name" value="NAD(P)-binding Rossmann-fold domains"/>
    <property type="match status" value="1"/>
</dbReference>
<gene>
    <name evidence="2" type="ORF">DMH04_10135</name>
</gene>
<dbReference type="Gene3D" id="3.90.25.10">
    <property type="entry name" value="UDP-galactose 4-epimerase, domain 1"/>
    <property type="match status" value="1"/>
</dbReference>
<dbReference type="Proteomes" id="UP000287547">
    <property type="component" value="Unassembled WGS sequence"/>
</dbReference>
<reference evidence="2 3" key="1">
    <citation type="submission" date="2018-05" db="EMBL/GenBank/DDBJ databases">
        <title>Evolution of GPA BGCs.</title>
        <authorList>
            <person name="Waglechner N."/>
            <person name="Wright G.D."/>
        </authorList>
    </citation>
    <scope>NUCLEOTIDE SEQUENCE [LARGE SCALE GENOMIC DNA]</scope>
    <source>
        <strain evidence="2 3">A82846</strain>
    </source>
</reference>
<evidence type="ECO:0000313" key="3">
    <source>
        <dbReference type="Proteomes" id="UP000287547"/>
    </source>
</evidence>